<organism evidence="2 3">
    <name type="scientific">Buddleja alternifolia</name>
    <dbReference type="NCBI Taxonomy" id="168488"/>
    <lineage>
        <taxon>Eukaryota</taxon>
        <taxon>Viridiplantae</taxon>
        <taxon>Streptophyta</taxon>
        <taxon>Embryophyta</taxon>
        <taxon>Tracheophyta</taxon>
        <taxon>Spermatophyta</taxon>
        <taxon>Magnoliopsida</taxon>
        <taxon>eudicotyledons</taxon>
        <taxon>Gunneridae</taxon>
        <taxon>Pentapetalae</taxon>
        <taxon>asterids</taxon>
        <taxon>lamiids</taxon>
        <taxon>Lamiales</taxon>
        <taxon>Scrophulariaceae</taxon>
        <taxon>Buddlejeae</taxon>
        <taxon>Buddleja</taxon>
    </lineage>
</organism>
<evidence type="ECO:0000313" key="2">
    <source>
        <dbReference type="EMBL" id="KAG8387993.1"/>
    </source>
</evidence>
<feature type="compositionally biased region" description="Basic and acidic residues" evidence="1">
    <location>
        <begin position="73"/>
        <end position="84"/>
    </location>
</feature>
<feature type="region of interest" description="Disordered" evidence="1">
    <location>
        <begin position="203"/>
        <end position="223"/>
    </location>
</feature>
<comment type="caution">
    <text evidence="2">The sequence shown here is derived from an EMBL/GenBank/DDBJ whole genome shotgun (WGS) entry which is preliminary data.</text>
</comment>
<dbReference type="Proteomes" id="UP000826271">
    <property type="component" value="Unassembled WGS sequence"/>
</dbReference>
<protein>
    <submittedName>
        <fullName evidence="2">Uncharacterized protein</fullName>
    </submittedName>
</protein>
<dbReference type="EMBL" id="WHWC01000002">
    <property type="protein sequence ID" value="KAG8387993.1"/>
    <property type="molecule type" value="Genomic_DNA"/>
</dbReference>
<accession>A0AAV6XZZ5</accession>
<name>A0AAV6XZZ5_9LAMI</name>
<keyword evidence="3" id="KW-1185">Reference proteome</keyword>
<sequence length="271" mass="30871">MGRVDTNATQYHQGLEFEDQFHHEVLETIDDAPPHDEGQDLYEPVLPLNYNEKIGSQVPTDDKPRAFPPPQDATHHQEEHHHDMPQAFPPTPTHDQDEAYFPPQSSFPPQQDDNMQFSPQQIMPFPQGVQIGHPAPAVVMSSPFLQLPNQLIPTQPWKTNLFDCMRDPQNDLQIFSHTKCGFAYGRRHGADIMGLGGEFEAELDASSTRPGRRPDGSKTSNHHSLLPMRDIWADCRNSGLRQYILWDEWDGVRDDSVLHSDAMHNVMRVSQ</sequence>
<proteinExistence type="predicted"/>
<gene>
    <name evidence="2" type="ORF">BUALT_Bualt02G0078800</name>
</gene>
<reference evidence="2" key="1">
    <citation type="submission" date="2019-10" db="EMBL/GenBank/DDBJ databases">
        <authorList>
            <person name="Zhang R."/>
            <person name="Pan Y."/>
            <person name="Wang J."/>
            <person name="Ma R."/>
            <person name="Yu S."/>
        </authorList>
    </citation>
    <scope>NUCLEOTIDE SEQUENCE</scope>
    <source>
        <strain evidence="2">LA-IB0</strain>
        <tissue evidence="2">Leaf</tissue>
    </source>
</reference>
<evidence type="ECO:0000256" key="1">
    <source>
        <dbReference type="SAM" id="MobiDB-lite"/>
    </source>
</evidence>
<dbReference type="AlphaFoldDB" id="A0AAV6XZZ5"/>
<evidence type="ECO:0000313" key="3">
    <source>
        <dbReference type="Proteomes" id="UP000826271"/>
    </source>
</evidence>
<feature type="region of interest" description="Disordered" evidence="1">
    <location>
        <begin position="53"/>
        <end position="99"/>
    </location>
</feature>